<sequence length="70" mass="8220">MVQQYLQLKWKRMLFNLVLFNLITLVIVVIGGKLIFNTDPTSNLANIFLGCTIALMIDEWKDYKKWLNSQ</sequence>
<keyword evidence="1" id="KW-0472">Membrane</keyword>
<dbReference type="RefSeq" id="WP_091498904.1">
    <property type="nucleotide sequence ID" value="NZ_FODJ01000009.1"/>
</dbReference>
<name>A0A1H8R225_9BACI</name>
<dbReference type="EMBL" id="FODJ01000009">
    <property type="protein sequence ID" value="SEO60386.1"/>
    <property type="molecule type" value="Genomic_DNA"/>
</dbReference>
<keyword evidence="3" id="KW-1185">Reference proteome</keyword>
<proteinExistence type="predicted"/>
<feature type="transmembrane region" description="Helical" evidence="1">
    <location>
        <begin position="14"/>
        <end position="36"/>
    </location>
</feature>
<keyword evidence="1" id="KW-0812">Transmembrane</keyword>
<evidence type="ECO:0000313" key="2">
    <source>
        <dbReference type="EMBL" id="SEO60386.1"/>
    </source>
</evidence>
<evidence type="ECO:0000313" key="3">
    <source>
        <dbReference type="Proteomes" id="UP000199300"/>
    </source>
</evidence>
<reference evidence="2 3" key="1">
    <citation type="submission" date="2016-10" db="EMBL/GenBank/DDBJ databases">
        <authorList>
            <person name="de Groot N.N."/>
        </authorList>
    </citation>
    <scope>NUCLEOTIDE SEQUENCE [LARGE SCALE GENOMIC DNA]</scope>
    <source>
        <strain evidence="2 3">CGMCC 1.10434</strain>
    </source>
</reference>
<dbReference type="AlphaFoldDB" id="A0A1H8R225"/>
<evidence type="ECO:0000256" key="1">
    <source>
        <dbReference type="SAM" id="Phobius"/>
    </source>
</evidence>
<keyword evidence="1" id="KW-1133">Transmembrane helix</keyword>
<dbReference type="Proteomes" id="UP000199300">
    <property type="component" value="Unassembled WGS sequence"/>
</dbReference>
<accession>A0A1H8R225</accession>
<gene>
    <name evidence="2" type="ORF">SAMN04488134_109123</name>
</gene>
<organism evidence="2 3">
    <name type="scientific">Amphibacillus marinus</name>
    <dbReference type="NCBI Taxonomy" id="872970"/>
    <lineage>
        <taxon>Bacteria</taxon>
        <taxon>Bacillati</taxon>
        <taxon>Bacillota</taxon>
        <taxon>Bacilli</taxon>
        <taxon>Bacillales</taxon>
        <taxon>Bacillaceae</taxon>
        <taxon>Amphibacillus</taxon>
    </lineage>
</organism>
<protein>
    <submittedName>
        <fullName evidence="2">Uncharacterized protein</fullName>
    </submittedName>
</protein>